<organism evidence="1">
    <name type="scientific">marine metagenome</name>
    <dbReference type="NCBI Taxonomy" id="408172"/>
    <lineage>
        <taxon>unclassified sequences</taxon>
        <taxon>metagenomes</taxon>
        <taxon>ecological metagenomes</taxon>
    </lineage>
</organism>
<feature type="non-terminal residue" evidence="1">
    <location>
        <position position="40"/>
    </location>
</feature>
<reference evidence="1" key="1">
    <citation type="submission" date="2018-05" db="EMBL/GenBank/DDBJ databases">
        <authorList>
            <person name="Lanie J.A."/>
            <person name="Ng W.-L."/>
            <person name="Kazmierczak K.M."/>
            <person name="Andrzejewski T.M."/>
            <person name="Davidsen T.M."/>
            <person name="Wayne K.J."/>
            <person name="Tettelin H."/>
            <person name="Glass J.I."/>
            <person name="Rusch D."/>
            <person name="Podicherti R."/>
            <person name="Tsui H.-C.T."/>
            <person name="Winkler M.E."/>
        </authorList>
    </citation>
    <scope>NUCLEOTIDE SEQUENCE</scope>
</reference>
<accession>A0A383BIS5</accession>
<name>A0A383BIS5_9ZZZZ</name>
<dbReference type="EMBL" id="UINC01200781">
    <property type="protein sequence ID" value="SVE19824.1"/>
    <property type="molecule type" value="Genomic_DNA"/>
</dbReference>
<gene>
    <name evidence="1" type="ORF">METZ01_LOCUS472678</name>
</gene>
<sequence>MRRLAFLKFNPNPSQDFLLILLIAKQNFYKAQKYLVGKQS</sequence>
<dbReference type="AlphaFoldDB" id="A0A383BIS5"/>
<evidence type="ECO:0000313" key="1">
    <source>
        <dbReference type="EMBL" id="SVE19824.1"/>
    </source>
</evidence>
<protein>
    <submittedName>
        <fullName evidence="1">Uncharacterized protein</fullName>
    </submittedName>
</protein>
<proteinExistence type="predicted"/>